<keyword evidence="1" id="KW-0653">Protein transport</keyword>
<comment type="subcellular location">
    <subcellularLocation>
        <location evidence="1">Mitochondrion inner membrane</location>
        <topology evidence="1">Peripheral membrane protein</topology>
        <orientation evidence="1">Intermembrane side</orientation>
    </subcellularLocation>
</comment>
<evidence type="ECO:0000256" key="1">
    <source>
        <dbReference type="RuleBase" id="RU367043"/>
    </source>
</evidence>
<keyword evidence="1" id="KW-0496">Mitochondrion</keyword>
<keyword evidence="1" id="KW-0143">Chaperone</keyword>
<evidence type="ECO:0000313" key="4">
    <source>
        <dbReference type="Proteomes" id="UP000806378"/>
    </source>
</evidence>
<keyword evidence="1" id="KW-0811">Translocation</keyword>
<evidence type="ECO:0000313" key="3">
    <source>
        <dbReference type="EMBL" id="KAF7845894.1"/>
    </source>
</evidence>
<comment type="caution">
    <text evidence="3">The sequence shown here is derived from an EMBL/GenBank/DDBJ whole genome shotgun (WGS) entry which is preliminary data.</text>
</comment>
<dbReference type="InterPro" id="IPR004217">
    <property type="entry name" value="Tim10-like"/>
</dbReference>
<keyword evidence="4" id="KW-1185">Reference proteome</keyword>
<feature type="domain" description="Tim10-like" evidence="2">
    <location>
        <begin position="59"/>
        <end position="108"/>
    </location>
</feature>
<dbReference type="GO" id="GO:0015031">
    <property type="term" value="P:protein transport"/>
    <property type="evidence" value="ECO:0007669"/>
    <property type="project" value="UniProtKB-KW"/>
</dbReference>
<comment type="domain">
    <text evidence="1">The twin CX3C motif contains 4 conserved Cys residues that form 2 disulfide bonds in the mitochondrial intermembrane space.</text>
</comment>
<dbReference type="EMBL" id="MU098292">
    <property type="protein sequence ID" value="KAF7845894.1"/>
    <property type="molecule type" value="Genomic_DNA"/>
</dbReference>
<dbReference type="Gene3D" id="1.10.287.810">
    <property type="entry name" value="Mitochondrial import inner membrane translocase subunit tim13 like domains"/>
    <property type="match status" value="1"/>
</dbReference>
<keyword evidence="1" id="KW-0999">Mitochondrion inner membrane</keyword>
<dbReference type="SUPFAM" id="SSF144122">
    <property type="entry name" value="Tim10-like"/>
    <property type="match status" value="1"/>
</dbReference>
<dbReference type="GO" id="GO:0005743">
    <property type="term" value="C:mitochondrial inner membrane"/>
    <property type="evidence" value="ECO:0007669"/>
    <property type="project" value="UniProtKB-SubCell"/>
</dbReference>
<sequence length="112" mass="12834">MDQLSVSPEVAEGLKNLSAQDRIQLNQFVQNESQKAQIQSSRSARSRTRAHVLISMPLAIHSLTDMCFRKCITSKISAGSLDRYEEPCMRNCVDRFMDSQMLVVRNLEKMQR</sequence>
<evidence type="ECO:0000259" key="2">
    <source>
        <dbReference type="Pfam" id="PF02953"/>
    </source>
</evidence>
<accession>A0A8T0CFR1</accession>
<comment type="function">
    <text evidence="1">Mitochondrial intermembrane chaperone that participates in the import and insertion of some multi-pass transmembrane proteins into the mitochondrial inner membrane. Also required for the transfer of beta-barrel precursors from the TOM complex to the sorting and assembly machinery (SAM complex) of the outer membrane. Acts as a chaperone-like protein that protects the hydrophobic precursors from aggregation and guide them through the mitochondrial intermembrane space.</text>
</comment>
<comment type="similarity">
    <text evidence="1">Belongs to the small Tim family.</text>
</comment>
<comment type="subunit">
    <text evidence="1">Heterohexamer.</text>
</comment>
<dbReference type="Pfam" id="PF02953">
    <property type="entry name" value="zf-Tim10_DDP"/>
    <property type="match status" value="1"/>
</dbReference>
<reference evidence="3" key="1">
    <citation type="submission" date="2020-05" db="EMBL/GenBank/DDBJ databases">
        <title>WGS assembly of Corymbia citriodora subspecies variegata.</title>
        <authorList>
            <person name="Barry K."/>
            <person name="Hundley H."/>
            <person name="Shu S."/>
            <person name="Jenkins J."/>
            <person name="Grimwood J."/>
            <person name="Baten A."/>
        </authorList>
    </citation>
    <scope>NUCLEOTIDE SEQUENCE</scope>
    <source>
        <strain evidence="3">CV2-018</strain>
    </source>
</reference>
<dbReference type="OrthoDB" id="344165at2759"/>
<dbReference type="Gramene" id="rna-gnl|WGS:JABURB|Cocit.L0148.1">
    <property type="protein sequence ID" value="cds-KAF7845894.1"/>
    <property type="gene ID" value="gene-BT93_L0148"/>
</dbReference>
<gene>
    <name evidence="3" type="ORF">BT93_L0148</name>
</gene>
<name>A0A8T0CFR1_CORYI</name>
<dbReference type="InterPro" id="IPR035427">
    <property type="entry name" value="Tim10-like_dom_sf"/>
</dbReference>
<proteinExistence type="inferred from homology"/>
<organism evidence="3 4">
    <name type="scientific">Corymbia citriodora subsp. variegata</name>
    <dbReference type="NCBI Taxonomy" id="360336"/>
    <lineage>
        <taxon>Eukaryota</taxon>
        <taxon>Viridiplantae</taxon>
        <taxon>Streptophyta</taxon>
        <taxon>Embryophyta</taxon>
        <taxon>Tracheophyta</taxon>
        <taxon>Spermatophyta</taxon>
        <taxon>Magnoliopsida</taxon>
        <taxon>eudicotyledons</taxon>
        <taxon>Gunneridae</taxon>
        <taxon>Pentapetalae</taxon>
        <taxon>rosids</taxon>
        <taxon>malvids</taxon>
        <taxon>Myrtales</taxon>
        <taxon>Myrtaceae</taxon>
        <taxon>Myrtoideae</taxon>
        <taxon>Eucalypteae</taxon>
        <taxon>Corymbia</taxon>
    </lineage>
</organism>
<dbReference type="Proteomes" id="UP000806378">
    <property type="component" value="Unassembled WGS sequence"/>
</dbReference>
<keyword evidence="1" id="KW-0472">Membrane</keyword>
<protein>
    <recommendedName>
        <fullName evidence="1">Mitochondrial import inner membrane translocase subunit</fullName>
    </recommendedName>
</protein>
<keyword evidence="1" id="KW-1015">Disulfide bond</keyword>
<keyword evidence="1" id="KW-0813">Transport</keyword>
<dbReference type="AlphaFoldDB" id="A0A8T0CFR1"/>